<proteinExistence type="predicted"/>
<reference evidence="2" key="1">
    <citation type="journal article" date="2023" name="Front. Plant Sci.">
        <title>Chromosomal-level genome assembly of Melastoma candidum provides insights into trichome evolution.</title>
        <authorList>
            <person name="Zhong Y."/>
            <person name="Wu W."/>
            <person name="Sun C."/>
            <person name="Zou P."/>
            <person name="Liu Y."/>
            <person name="Dai S."/>
            <person name="Zhou R."/>
        </authorList>
    </citation>
    <scope>NUCLEOTIDE SEQUENCE [LARGE SCALE GENOMIC DNA]</scope>
</reference>
<evidence type="ECO:0000313" key="1">
    <source>
        <dbReference type="EMBL" id="KAI4330652.1"/>
    </source>
</evidence>
<dbReference type="EMBL" id="CM042887">
    <property type="protein sequence ID" value="KAI4330652.1"/>
    <property type="molecule type" value="Genomic_DNA"/>
</dbReference>
<organism evidence="1 2">
    <name type="scientific">Melastoma candidum</name>
    <dbReference type="NCBI Taxonomy" id="119954"/>
    <lineage>
        <taxon>Eukaryota</taxon>
        <taxon>Viridiplantae</taxon>
        <taxon>Streptophyta</taxon>
        <taxon>Embryophyta</taxon>
        <taxon>Tracheophyta</taxon>
        <taxon>Spermatophyta</taxon>
        <taxon>Magnoliopsida</taxon>
        <taxon>eudicotyledons</taxon>
        <taxon>Gunneridae</taxon>
        <taxon>Pentapetalae</taxon>
        <taxon>rosids</taxon>
        <taxon>malvids</taxon>
        <taxon>Myrtales</taxon>
        <taxon>Melastomataceae</taxon>
        <taxon>Melastomatoideae</taxon>
        <taxon>Melastomateae</taxon>
        <taxon>Melastoma</taxon>
    </lineage>
</organism>
<keyword evidence="2" id="KW-1185">Reference proteome</keyword>
<accession>A0ACB9N2H8</accession>
<evidence type="ECO:0000313" key="2">
    <source>
        <dbReference type="Proteomes" id="UP001057402"/>
    </source>
</evidence>
<protein>
    <submittedName>
        <fullName evidence="1">Uncharacterized protein</fullName>
    </submittedName>
</protein>
<name>A0ACB9N2H8_9MYRT</name>
<dbReference type="Proteomes" id="UP001057402">
    <property type="component" value="Chromosome 8"/>
</dbReference>
<sequence length="366" mass="40464">MGRAGRWLKGVLGMKKEEKHGNGNVNDGDDGFKSASFSSFDNPAKERDPRRSFITGPRLSHSAETATERSKRESAAVATVKVADVVFTPARAAVLIRRLTAGGSRVGTRFRGHGLDKSLAAVRIQSVFRGFLARKALNALKGIVKLQALIRGCLVRKDAMVAALTRRALGKDCVVAGYRCACRSFDKENAVYSGNLPRQSIERIGKTSSSFHSKRYTSWDRIEGGILDTSLKSVEIIAARPPHIRLLKSDPKDPRDFGLRRPSTARGSSISRGHVNSSEPVSPARSAHGESTACKKHVCREYPNYMASTRSFDAKSRSMSESKKWQSDYYEGLRRRPALREITSARNSIAGVDTLRSFSHYEHFMF</sequence>
<gene>
    <name evidence="1" type="ORF">MLD38_028920</name>
</gene>
<comment type="caution">
    <text evidence="1">The sequence shown here is derived from an EMBL/GenBank/DDBJ whole genome shotgun (WGS) entry which is preliminary data.</text>
</comment>